<protein>
    <submittedName>
        <fullName evidence="2">DUF342 domain-containing protein</fullName>
    </submittedName>
</protein>
<accession>A0A6N7ITU5</accession>
<dbReference type="OrthoDB" id="1279at2"/>
<dbReference type="Pfam" id="PF20250">
    <property type="entry name" value="FapA_N"/>
    <property type="match status" value="1"/>
</dbReference>
<sequence length="627" mass="66900">MKYKEETTRGSPAATASAVDNAFPDGEAVGPYAFVKQGRLVVRHRPEGPYPVVVPCPGVRLIVNGRECTQPTPVSMKDTVRMETVEERREGEWSVSVSSDGLQAILRTRPAVVVHRELPDLPPARILQLAVVDREERFPPLTKDELLRELSRLGINYGVDWEACSRGVTSCTEEEVIIARGIPAEPGKDGRVELLFSSNSKVPVPAGEDEAVDFRERYVFTSVEAGDVLAVKHPPEPGRPGTSVKGEVIVPPSPRDFILSAGEGAVLTRDGDRAVAARAGRPVASRWSDLVSVSVLPELVHAGDVDLASGNIVFKGDILIAGNVAEGMVVEAGGNVRVGGLVSGARVQATGSVLIRMNILSSVVIAGGVPAFLQGMLPQVHTLAAGLQEMTMAIRQLLGHPAFKQGDLKRGIGPLVRLLLEGKFRHLPAAASTFKKQVKTMPPGMAAEGLEEFIREVERVLVSSPLAVRDLRELETLARRAGEWEQTFASPPSAESDVVASSIHNSTVIATGDVRVVGSGCYNSRVQTGKKVTVSGVFRGGEIQAGGDVHVGELGSRGGATTRVVTGPSAVVTVGYVFENTSIVVGGRVCRFNREGKGIRLWLDKEGNISSKGIPAWEIADLPQNRR</sequence>
<comment type="caution">
    <text evidence="2">The sequence shown here is derived from an EMBL/GenBank/DDBJ whole genome shotgun (WGS) entry which is preliminary data.</text>
</comment>
<dbReference type="Proteomes" id="UP000441717">
    <property type="component" value="Unassembled WGS sequence"/>
</dbReference>
<dbReference type="InterPro" id="IPR046865">
    <property type="entry name" value="FapA_b_solenoid"/>
</dbReference>
<name>A0A6N7ITU5_9FIRM</name>
<dbReference type="PANTHER" id="PTHR38032">
    <property type="entry name" value="POLYMERASE-RELATED"/>
    <property type="match status" value="1"/>
</dbReference>
<dbReference type="AlphaFoldDB" id="A0A6N7ITU5"/>
<evidence type="ECO:0000313" key="2">
    <source>
        <dbReference type="EMBL" id="MQL53480.1"/>
    </source>
</evidence>
<proteinExistence type="predicted"/>
<keyword evidence="3" id="KW-1185">Reference proteome</keyword>
<dbReference type="InterPro" id="IPR005646">
    <property type="entry name" value="FapA"/>
</dbReference>
<dbReference type="PANTHER" id="PTHR38032:SF1">
    <property type="entry name" value="RNA-BINDING PROTEIN KHPB N-TERMINAL DOMAIN-CONTAINING PROTEIN"/>
    <property type="match status" value="1"/>
</dbReference>
<gene>
    <name evidence="2" type="ORF">GFC01_14670</name>
</gene>
<dbReference type="Pfam" id="PF03961">
    <property type="entry name" value="FapA"/>
    <property type="match status" value="2"/>
</dbReference>
<evidence type="ECO:0000259" key="1">
    <source>
        <dbReference type="Pfam" id="PF20250"/>
    </source>
</evidence>
<organism evidence="2 3">
    <name type="scientific">Desulfofundulus thermobenzoicus</name>
    <dbReference type="NCBI Taxonomy" id="29376"/>
    <lineage>
        <taxon>Bacteria</taxon>
        <taxon>Bacillati</taxon>
        <taxon>Bacillota</taxon>
        <taxon>Clostridia</taxon>
        <taxon>Eubacteriales</taxon>
        <taxon>Peptococcaceae</taxon>
        <taxon>Desulfofundulus</taxon>
    </lineage>
</organism>
<evidence type="ECO:0000313" key="3">
    <source>
        <dbReference type="Proteomes" id="UP000441717"/>
    </source>
</evidence>
<dbReference type="RefSeq" id="WP_152947951.1">
    <property type="nucleotide sequence ID" value="NZ_WHYR01000051.1"/>
</dbReference>
<dbReference type="InterPro" id="IPR046866">
    <property type="entry name" value="FapA_N"/>
</dbReference>
<dbReference type="EMBL" id="WHYR01000051">
    <property type="protein sequence ID" value="MQL53480.1"/>
    <property type="molecule type" value="Genomic_DNA"/>
</dbReference>
<reference evidence="2 3" key="1">
    <citation type="submission" date="2019-10" db="EMBL/GenBank/DDBJ databases">
        <title>Comparative genomics of sulfur disproportionating microorganisms.</title>
        <authorList>
            <person name="Ward L.M."/>
            <person name="Bertran E."/>
            <person name="Johnston D."/>
        </authorList>
    </citation>
    <scope>NUCLEOTIDE SEQUENCE [LARGE SCALE GENOMIC DNA]</scope>
    <source>
        <strain evidence="2 3">DSM 14055</strain>
    </source>
</reference>
<feature type="domain" description="Flagellar Assembly Protein A N-terminal region" evidence="1">
    <location>
        <begin position="135"/>
        <end position="285"/>
    </location>
</feature>